<evidence type="ECO:0000313" key="3">
    <source>
        <dbReference type="EMBL" id="RIA79352.1"/>
    </source>
</evidence>
<feature type="domain" description="TLDc" evidence="2">
    <location>
        <begin position="287"/>
        <end position="453"/>
    </location>
</feature>
<reference evidence="3 5" key="1">
    <citation type="submission" date="2018-06" db="EMBL/GenBank/DDBJ databases">
        <title>Comparative genomics reveals the genomic features of Rhizophagus irregularis, R. cerebriforme, R. diaphanum and Gigaspora rosea, and their symbiotic lifestyle signature.</title>
        <authorList>
            <person name="Morin E."/>
            <person name="San Clemente H."/>
            <person name="Chen E.C.H."/>
            <person name="De La Providencia I."/>
            <person name="Hainaut M."/>
            <person name="Kuo A."/>
            <person name="Kohler A."/>
            <person name="Murat C."/>
            <person name="Tang N."/>
            <person name="Roy S."/>
            <person name="Loubradou J."/>
            <person name="Henrissat B."/>
            <person name="Grigoriev I.V."/>
            <person name="Corradi N."/>
            <person name="Roux C."/>
            <person name="Martin F.M."/>
        </authorList>
    </citation>
    <scope>NUCLEOTIDE SEQUENCE [LARGE SCALE GENOMIC DNA]</scope>
    <source>
        <strain evidence="3 5">DAOM 227022</strain>
    </source>
</reference>
<dbReference type="Proteomes" id="UP000265703">
    <property type="component" value="Unassembled WGS sequence"/>
</dbReference>
<dbReference type="InterPro" id="IPR000210">
    <property type="entry name" value="BTB/POZ_dom"/>
</dbReference>
<dbReference type="PANTHER" id="PTHR24410">
    <property type="entry name" value="HL07962P-RELATED"/>
    <property type="match status" value="1"/>
</dbReference>
<dbReference type="PANTHER" id="PTHR24410:SF23">
    <property type="entry name" value="BTB DOMAIN-CONTAINING PROTEIN-RELATED"/>
    <property type="match status" value="1"/>
</dbReference>
<evidence type="ECO:0000313" key="5">
    <source>
        <dbReference type="Proteomes" id="UP000265703"/>
    </source>
</evidence>
<dbReference type="Gene3D" id="3.30.710.10">
    <property type="entry name" value="Potassium Channel Kv1.1, Chain A"/>
    <property type="match status" value="1"/>
</dbReference>
<evidence type="ECO:0000313" key="4">
    <source>
        <dbReference type="EMBL" id="RIA90999.1"/>
    </source>
</evidence>
<gene>
    <name evidence="3" type="ORF">C1645_794507</name>
    <name evidence="4" type="ORF">C1645_822669</name>
</gene>
<feature type="domain" description="BTB" evidence="1">
    <location>
        <begin position="22"/>
        <end position="95"/>
    </location>
</feature>
<name>A0A397S1F5_9GLOM</name>
<sequence length="473" mass="55475">MFELWKSTSEEYCRLLDTSEFSDTEIFVGEEPDTKVFKLHSLILKTRSPFFRTAFSSNWIKTENNIIKLNKPNISVKIFDILIKFIYSGVINLTEYDTRINVDVLIAADELCLNDLCVHIEEFLLDDEYSLKYNFILIQKTVNQLTQFTKLLQFYKINVQNDPSLILRANDFTTIQHETFLEFLTEYSQSLSPIEIWDKLIEWAIAHSHELPSDTGQWKSNEMTTFATIIKPFISHINFKEISISNFCQKVKPFKDIFDNDLYVEILEHYSFNEDAHSKFKMDIDSKIIDPVHAFLLCNLIKMTNQDHHSCTYDFKLLVRGSRDGFDIKNFHKKCNDKGPTITIAIVKNTNEILGGFNPLDWSPKYDSTNTKESFIFSLDKTNLSSLIFSKVVDENHAIYKIRGPDFGDKKSDLRLLEGSNKKGQCYKTSYEKLIRQVEGEFEIDDYEVFQIISSYDHNLDEVYNEYERWIDY</sequence>
<comment type="caution">
    <text evidence="3">The sequence shown here is derived from an EMBL/GenBank/DDBJ whole genome shotgun (WGS) entry which is preliminary data.</text>
</comment>
<dbReference type="OrthoDB" id="6359816at2759"/>
<dbReference type="CDD" id="cd18186">
    <property type="entry name" value="BTB_POZ_ZBTB_KLHL-like"/>
    <property type="match status" value="1"/>
</dbReference>
<proteinExistence type="predicted"/>
<dbReference type="Pfam" id="PF00651">
    <property type="entry name" value="BTB"/>
    <property type="match status" value="1"/>
</dbReference>
<dbReference type="PROSITE" id="PS50097">
    <property type="entry name" value="BTB"/>
    <property type="match status" value="1"/>
</dbReference>
<dbReference type="SUPFAM" id="SSF54695">
    <property type="entry name" value="POZ domain"/>
    <property type="match status" value="1"/>
</dbReference>
<evidence type="ECO:0008006" key="6">
    <source>
        <dbReference type="Google" id="ProtNLM"/>
    </source>
</evidence>
<accession>A0A397S1F5</accession>
<organism evidence="3 5">
    <name type="scientific">Glomus cerebriforme</name>
    <dbReference type="NCBI Taxonomy" id="658196"/>
    <lineage>
        <taxon>Eukaryota</taxon>
        <taxon>Fungi</taxon>
        <taxon>Fungi incertae sedis</taxon>
        <taxon>Mucoromycota</taxon>
        <taxon>Glomeromycotina</taxon>
        <taxon>Glomeromycetes</taxon>
        <taxon>Glomerales</taxon>
        <taxon>Glomeraceae</taxon>
        <taxon>Glomus</taxon>
    </lineage>
</organism>
<dbReference type="InterPro" id="IPR011333">
    <property type="entry name" value="SKP1/BTB/POZ_sf"/>
</dbReference>
<keyword evidence="5" id="KW-1185">Reference proteome</keyword>
<dbReference type="EMBL" id="QKYT01001350">
    <property type="protein sequence ID" value="RIA79352.1"/>
    <property type="molecule type" value="Genomic_DNA"/>
</dbReference>
<dbReference type="InterPro" id="IPR006571">
    <property type="entry name" value="TLDc_dom"/>
</dbReference>
<dbReference type="Pfam" id="PF07534">
    <property type="entry name" value="TLD"/>
    <property type="match status" value="1"/>
</dbReference>
<dbReference type="EMBL" id="QKYT01000165">
    <property type="protein sequence ID" value="RIA90999.1"/>
    <property type="molecule type" value="Genomic_DNA"/>
</dbReference>
<evidence type="ECO:0000259" key="1">
    <source>
        <dbReference type="PROSITE" id="PS50097"/>
    </source>
</evidence>
<dbReference type="PROSITE" id="PS51886">
    <property type="entry name" value="TLDC"/>
    <property type="match status" value="1"/>
</dbReference>
<dbReference type="SMART" id="SM00225">
    <property type="entry name" value="BTB"/>
    <property type="match status" value="1"/>
</dbReference>
<dbReference type="InterPro" id="IPR051481">
    <property type="entry name" value="BTB-POZ/Galectin-3-binding"/>
</dbReference>
<dbReference type="AlphaFoldDB" id="A0A397S1F5"/>
<protein>
    <recommendedName>
        <fullName evidence="6">BTB/POZ domain-containing protein</fullName>
    </recommendedName>
</protein>
<evidence type="ECO:0000259" key="2">
    <source>
        <dbReference type="PROSITE" id="PS51886"/>
    </source>
</evidence>